<dbReference type="STRING" id="1587.ALV80_03535"/>
<proteinExistence type="predicted"/>
<evidence type="ECO:0000256" key="1">
    <source>
        <dbReference type="SAM" id="Phobius"/>
    </source>
</evidence>
<comment type="caution">
    <text evidence="2">The sequence shown here is derived from an EMBL/GenBank/DDBJ whole genome shotgun (WGS) entry which is preliminary data.</text>
</comment>
<keyword evidence="1" id="KW-0812">Transmembrane</keyword>
<name>U6F8F0_LACHE</name>
<dbReference type="EMBL" id="CBUK010000111">
    <property type="protein sequence ID" value="CDI58865.1"/>
    <property type="molecule type" value="Genomic_DNA"/>
</dbReference>
<dbReference type="Proteomes" id="UP000017248">
    <property type="component" value="Unassembled WGS sequence"/>
</dbReference>
<sequence length="42" mass="4714">MTALIRSLITAHGDVWEIVATSVSILMLIIAMVIFNKHMKNM</sequence>
<keyword evidence="1" id="KW-1133">Transmembrane helix</keyword>
<protein>
    <submittedName>
        <fullName evidence="2">Uncharacterized protein</fullName>
    </submittedName>
</protein>
<organism evidence="2 3">
    <name type="scientific">Lactobacillus helveticus CIRM-BIA 951</name>
    <dbReference type="NCBI Taxonomy" id="1226334"/>
    <lineage>
        <taxon>Bacteria</taxon>
        <taxon>Bacillati</taxon>
        <taxon>Bacillota</taxon>
        <taxon>Bacilli</taxon>
        <taxon>Lactobacillales</taxon>
        <taxon>Lactobacillaceae</taxon>
        <taxon>Lactobacillus</taxon>
    </lineage>
</organism>
<dbReference type="HOGENOM" id="CLU_3253195_0_0_9"/>
<evidence type="ECO:0000313" key="3">
    <source>
        <dbReference type="Proteomes" id="UP000017248"/>
    </source>
</evidence>
<keyword evidence="1" id="KW-0472">Membrane</keyword>
<keyword evidence="3" id="KW-1185">Reference proteome</keyword>
<dbReference type="AlphaFoldDB" id="U6F8F0"/>
<reference evidence="2" key="1">
    <citation type="submission" date="2013-09" db="EMBL/GenBank/DDBJ databases">
        <title>Draft Genome Sequence of five Lactobacillus helveticus strains CIRM-BIA 101T, 103, 104, 951 and 953 isolated from milk product.</title>
        <authorList>
            <person name="Valence F."/>
            <person name="Chuat V."/>
            <person name="Ma L."/>
            <person name="Creno S."/>
            <person name="Falentin H."/>
            <person name="Lortal S."/>
            <person name="Bizet C."/>
            <person name="Clermont D."/>
            <person name="Loux V."/>
            <person name="Bouchier C."/>
            <person name="Cousin S."/>
        </authorList>
    </citation>
    <scope>NUCLEOTIDE SEQUENCE [LARGE SCALE GENOMIC DNA]</scope>
    <source>
        <strain evidence="2">CIRM-BIA 951</strain>
    </source>
</reference>
<feature type="transmembrane region" description="Helical" evidence="1">
    <location>
        <begin position="15"/>
        <end position="35"/>
    </location>
</feature>
<accession>U6F8F0</accession>
<evidence type="ECO:0000313" key="2">
    <source>
        <dbReference type="EMBL" id="CDI58865.1"/>
    </source>
</evidence>
<gene>
    <name evidence="2" type="ORF">LHCIRMBIA951_00866</name>
</gene>